<dbReference type="Proteomes" id="UP001054837">
    <property type="component" value="Unassembled WGS sequence"/>
</dbReference>
<gene>
    <name evidence="1" type="ORF">CDAR_199781</name>
</gene>
<organism evidence="1 2">
    <name type="scientific">Caerostris darwini</name>
    <dbReference type="NCBI Taxonomy" id="1538125"/>
    <lineage>
        <taxon>Eukaryota</taxon>
        <taxon>Metazoa</taxon>
        <taxon>Ecdysozoa</taxon>
        <taxon>Arthropoda</taxon>
        <taxon>Chelicerata</taxon>
        <taxon>Arachnida</taxon>
        <taxon>Araneae</taxon>
        <taxon>Araneomorphae</taxon>
        <taxon>Entelegynae</taxon>
        <taxon>Araneoidea</taxon>
        <taxon>Araneidae</taxon>
        <taxon>Caerostris</taxon>
    </lineage>
</organism>
<name>A0AAV4UHY3_9ARAC</name>
<evidence type="ECO:0000313" key="1">
    <source>
        <dbReference type="EMBL" id="GIY57383.1"/>
    </source>
</evidence>
<accession>A0AAV4UHY3</accession>
<protein>
    <submittedName>
        <fullName evidence="1">Uncharacterized protein</fullName>
    </submittedName>
</protein>
<sequence>MAYQCLQMKEVPFSNILLKEVNGKICYTTPLCLEQSCPFTVWENMYHTEASIKSRGKFLEKINWEEFSRRPRKEAVANLRMRTTRTTWPDTSAE</sequence>
<proteinExistence type="predicted"/>
<evidence type="ECO:0000313" key="2">
    <source>
        <dbReference type="Proteomes" id="UP001054837"/>
    </source>
</evidence>
<dbReference type="EMBL" id="BPLQ01011329">
    <property type="protein sequence ID" value="GIY57383.1"/>
    <property type="molecule type" value="Genomic_DNA"/>
</dbReference>
<keyword evidence="2" id="KW-1185">Reference proteome</keyword>
<dbReference type="AlphaFoldDB" id="A0AAV4UHY3"/>
<reference evidence="1 2" key="1">
    <citation type="submission" date="2021-06" db="EMBL/GenBank/DDBJ databases">
        <title>Caerostris darwini draft genome.</title>
        <authorList>
            <person name="Kono N."/>
            <person name="Arakawa K."/>
        </authorList>
    </citation>
    <scope>NUCLEOTIDE SEQUENCE [LARGE SCALE GENOMIC DNA]</scope>
</reference>
<comment type="caution">
    <text evidence="1">The sequence shown here is derived from an EMBL/GenBank/DDBJ whole genome shotgun (WGS) entry which is preliminary data.</text>
</comment>